<proteinExistence type="predicted"/>
<evidence type="ECO:0000256" key="3">
    <source>
        <dbReference type="ARBA" id="ARBA00023242"/>
    </source>
</evidence>
<dbReference type="InterPro" id="IPR036390">
    <property type="entry name" value="WH_DNA-bd_sf"/>
</dbReference>
<dbReference type="InterPro" id="IPR006630">
    <property type="entry name" value="La_HTH"/>
</dbReference>
<feature type="region of interest" description="Disordered" evidence="5">
    <location>
        <begin position="607"/>
        <end position="682"/>
    </location>
</feature>
<feature type="compositionally biased region" description="Low complexity" evidence="5">
    <location>
        <begin position="1"/>
        <end position="10"/>
    </location>
</feature>
<dbReference type="PRINTS" id="PR00302">
    <property type="entry name" value="LUPUSLA"/>
</dbReference>
<dbReference type="EMBL" id="JAAQHG020000029">
    <property type="protein sequence ID" value="KAL1584036.1"/>
    <property type="molecule type" value="Genomic_DNA"/>
</dbReference>
<dbReference type="InterPro" id="IPR018606">
    <property type="entry name" value="Arb1"/>
</dbReference>
<dbReference type="SUPFAM" id="SSF46785">
    <property type="entry name" value="Winged helix' DNA-binding domain"/>
    <property type="match status" value="1"/>
</dbReference>
<feature type="region of interest" description="Disordered" evidence="5">
    <location>
        <begin position="546"/>
        <end position="577"/>
    </location>
</feature>
<feature type="compositionally biased region" description="Acidic residues" evidence="5">
    <location>
        <begin position="670"/>
        <end position="682"/>
    </location>
</feature>
<feature type="compositionally biased region" description="Basic and acidic residues" evidence="5">
    <location>
        <begin position="632"/>
        <end position="642"/>
    </location>
</feature>
<protein>
    <recommendedName>
        <fullName evidence="6">HTH La-type RNA-binding domain-containing protein</fullName>
    </recommendedName>
</protein>
<sequence length="682" mass="75942">MASPTETSVPESPPPATVGAPNQDLTHPAMAALDKEAILRQVEHYFSDENLQSDAHLLGKLEEGNGTVSISHLLSFPRMHKYKPRSAVREILKESNVVELVENNKRIRRRTPFDISKARVVPRVNRDEEATRRKAILAANPHLTKSMLKPTGFERDHVEPALSAEEKQTALEEFSPEIPFCDRIETAVLRYKMNRKLHQETARILHTFLEYGGFDQRPPMFTGGASKEELEGLSKEEKARRKQISFVSEQVRESLEAQDGRWTVDFDGVLKGFFSTYFQEKFLLNESTSRQRDKDVTKGACNIFRNFFNYLLHQGVCTEYADQILAARASLDVVESEYPRLADFQQVFPGDFNVACSTLLKGHHYQIQYRGDWMTPEEAATHDPGFTPEEAIWIANAGVAAFANQDHLDAATPNPQLAIISTEDNVGLEITTLIPPAGTSSSSQDLFAKLASTIVPRMGKVICHRYHFPNAAPSNTPPNSPDVFEFILDEKTLAKCYPGIKFVATVVETNVGIHFIDHWAEVSGTFYTWCWNDKRTLPKGWGRARRRAASDSQEANADSESVEDPVPEGDPPFKLPKDFPEIVVQNIEEQFSGENLRLNAREVSEATEMDVADSSLGAHTDKKGAASGNHDGSNDDQKRKDSAAVSGSHSAERQPSVAEANENMSGDEGFFSDEEDTAADDG</sequence>
<dbReference type="GeneID" id="96009592"/>
<dbReference type="Proteomes" id="UP000803884">
    <property type="component" value="Unassembled WGS sequence"/>
</dbReference>
<evidence type="ECO:0000313" key="7">
    <source>
        <dbReference type="EMBL" id="KAL1584036.1"/>
    </source>
</evidence>
<keyword evidence="8" id="KW-1185">Reference proteome</keyword>
<dbReference type="InterPro" id="IPR002344">
    <property type="entry name" value="Lupus_La"/>
</dbReference>
<gene>
    <name evidence="7" type="ORF">WHR41_08150</name>
</gene>
<evidence type="ECO:0000256" key="1">
    <source>
        <dbReference type="ARBA" id="ARBA00004123"/>
    </source>
</evidence>
<comment type="subcellular location">
    <subcellularLocation>
        <location evidence="1">Nucleus</location>
    </subcellularLocation>
</comment>
<evidence type="ECO:0000259" key="6">
    <source>
        <dbReference type="PROSITE" id="PS50961"/>
    </source>
</evidence>
<evidence type="ECO:0000313" key="8">
    <source>
        <dbReference type="Proteomes" id="UP000803884"/>
    </source>
</evidence>
<name>A0AB34KJR4_9PEZI</name>
<keyword evidence="2 4" id="KW-0694">RNA-binding</keyword>
<dbReference type="SMART" id="SM00715">
    <property type="entry name" value="LA"/>
    <property type="match status" value="1"/>
</dbReference>
<dbReference type="AlphaFoldDB" id="A0AB34KJR4"/>
<dbReference type="GO" id="GO:0003729">
    <property type="term" value="F:mRNA binding"/>
    <property type="evidence" value="ECO:0007669"/>
    <property type="project" value="TreeGrafter"/>
</dbReference>
<feature type="domain" description="HTH La-type RNA-binding" evidence="6">
    <location>
        <begin position="28"/>
        <end position="117"/>
    </location>
</feature>
<dbReference type="Gene3D" id="1.10.10.10">
    <property type="entry name" value="Winged helix-like DNA-binding domain superfamily/Winged helix DNA-binding domain"/>
    <property type="match status" value="1"/>
</dbReference>
<dbReference type="RefSeq" id="XP_069227142.1">
    <property type="nucleotide sequence ID" value="XM_069376754.1"/>
</dbReference>
<dbReference type="PANTHER" id="PTHR22792:SF140">
    <property type="entry name" value="ACHILLES, ISOFORM A"/>
    <property type="match status" value="1"/>
</dbReference>
<evidence type="ECO:0000256" key="5">
    <source>
        <dbReference type="SAM" id="MobiDB-lite"/>
    </source>
</evidence>
<dbReference type="PANTHER" id="PTHR22792">
    <property type="entry name" value="LUPUS LA PROTEIN-RELATED"/>
    <property type="match status" value="1"/>
</dbReference>
<reference evidence="7 8" key="1">
    <citation type="journal article" date="2020" name="Microbiol. Resour. Announc.">
        <title>Draft Genome Sequence of a Cladosporium Species Isolated from the Mesophotic Ascidian Didemnum maculosum.</title>
        <authorList>
            <person name="Gioti A."/>
            <person name="Siaperas R."/>
            <person name="Nikolaivits E."/>
            <person name="Le Goff G."/>
            <person name="Ouazzani J."/>
            <person name="Kotoulas G."/>
            <person name="Topakas E."/>
        </authorList>
    </citation>
    <scope>NUCLEOTIDE SEQUENCE [LARGE SCALE GENOMIC DNA]</scope>
    <source>
        <strain evidence="7 8">TM138-S3</strain>
    </source>
</reference>
<evidence type="ECO:0000256" key="2">
    <source>
        <dbReference type="ARBA" id="ARBA00022884"/>
    </source>
</evidence>
<dbReference type="PROSITE" id="PS50961">
    <property type="entry name" value="HTH_LA"/>
    <property type="match status" value="1"/>
</dbReference>
<dbReference type="GO" id="GO:0033167">
    <property type="term" value="C:ARC complex"/>
    <property type="evidence" value="ECO:0007669"/>
    <property type="project" value="InterPro"/>
</dbReference>
<dbReference type="GO" id="GO:0031047">
    <property type="term" value="P:regulatory ncRNA-mediated gene silencing"/>
    <property type="evidence" value="ECO:0007669"/>
    <property type="project" value="InterPro"/>
</dbReference>
<dbReference type="InterPro" id="IPR045180">
    <property type="entry name" value="La_dom_prot"/>
</dbReference>
<feature type="region of interest" description="Disordered" evidence="5">
    <location>
        <begin position="1"/>
        <end position="24"/>
    </location>
</feature>
<organism evidence="7 8">
    <name type="scientific">Cladosporium halotolerans</name>
    <dbReference type="NCBI Taxonomy" id="1052096"/>
    <lineage>
        <taxon>Eukaryota</taxon>
        <taxon>Fungi</taxon>
        <taxon>Dikarya</taxon>
        <taxon>Ascomycota</taxon>
        <taxon>Pezizomycotina</taxon>
        <taxon>Dothideomycetes</taxon>
        <taxon>Dothideomycetidae</taxon>
        <taxon>Cladosporiales</taxon>
        <taxon>Cladosporiaceae</taxon>
        <taxon>Cladosporium</taxon>
    </lineage>
</organism>
<evidence type="ECO:0000256" key="4">
    <source>
        <dbReference type="PROSITE-ProRule" id="PRU00332"/>
    </source>
</evidence>
<accession>A0AB34KJR4</accession>
<comment type="caution">
    <text evidence="7">The sequence shown here is derived from an EMBL/GenBank/DDBJ whole genome shotgun (WGS) entry which is preliminary data.</text>
</comment>
<keyword evidence="3" id="KW-0539">Nucleus</keyword>
<dbReference type="Pfam" id="PF05383">
    <property type="entry name" value="La"/>
    <property type="match status" value="1"/>
</dbReference>
<dbReference type="Pfam" id="PF09692">
    <property type="entry name" value="Arb1"/>
    <property type="match status" value="1"/>
</dbReference>
<feature type="compositionally biased region" description="Polar residues" evidence="5">
    <location>
        <begin position="550"/>
        <end position="559"/>
    </location>
</feature>
<dbReference type="GO" id="GO:0006396">
    <property type="term" value="P:RNA processing"/>
    <property type="evidence" value="ECO:0007669"/>
    <property type="project" value="InterPro"/>
</dbReference>
<dbReference type="InterPro" id="IPR036388">
    <property type="entry name" value="WH-like_DNA-bd_sf"/>
</dbReference>